<comment type="caution">
    <text evidence="2">The sequence shown here is derived from an EMBL/GenBank/DDBJ whole genome shotgun (WGS) entry which is preliminary data.</text>
</comment>
<feature type="chain" id="PRO_5046459871" evidence="1">
    <location>
        <begin position="26"/>
        <end position="106"/>
    </location>
</feature>
<proteinExistence type="predicted"/>
<dbReference type="EMBL" id="JARPOI010000008">
    <property type="protein sequence ID" value="KAJ9175161.1"/>
    <property type="molecule type" value="Genomic_DNA"/>
</dbReference>
<keyword evidence="3" id="KW-1185">Reference proteome</keyword>
<name>A0ABQ9M8C9_HEVBR</name>
<organism evidence="2 3">
    <name type="scientific">Hevea brasiliensis</name>
    <name type="common">Para rubber tree</name>
    <name type="synonym">Siphonia brasiliensis</name>
    <dbReference type="NCBI Taxonomy" id="3981"/>
    <lineage>
        <taxon>Eukaryota</taxon>
        <taxon>Viridiplantae</taxon>
        <taxon>Streptophyta</taxon>
        <taxon>Embryophyta</taxon>
        <taxon>Tracheophyta</taxon>
        <taxon>Spermatophyta</taxon>
        <taxon>Magnoliopsida</taxon>
        <taxon>eudicotyledons</taxon>
        <taxon>Gunneridae</taxon>
        <taxon>Pentapetalae</taxon>
        <taxon>rosids</taxon>
        <taxon>fabids</taxon>
        <taxon>Malpighiales</taxon>
        <taxon>Euphorbiaceae</taxon>
        <taxon>Crotonoideae</taxon>
        <taxon>Micrandreae</taxon>
        <taxon>Hevea</taxon>
    </lineage>
</organism>
<gene>
    <name evidence="2" type="ORF">P3X46_013740</name>
</gene>
<feature type="signal peptide" evidence="1">
    <location>
        <begin position="1"/>
        <end position="25"/>
    </location>
</feature>
<dbReference type="Proteomes" id="UP001174677">
    <property type="component" value="Chromosome 8"/>
</dbReference>
<accession>A0ABQ9M8C9</accession>
<evidence type="ECO:0000313" key="2">
    <source>
        <dbReference type="EMBL" id="KAJ9175161.1"/>
    </source>
</evidence>
<protein>
    <submittedName>
        <fullName evidence="2">Uncharacterized protein</fullName>
    </submittedName>
</protein>
<sequence>MEERSIFIIFILFSIILIHSSSVHSRALSLSPSPEPVISDINLSKRRGGPGKRMKGSFLLNGNQSATNATPAYLFKYRYVTAMEVEENEYYHQVWKCISGEDIFSP</sequence>
<reference evidence="2 3" key="1">
    <citation type="journal article" date="2023" name="Plant Biotechnol. J.">
        <title>Chromosome-level wild Hevea brasiliensis genome provides new tools for genomic-assisted breeding and valuable loci to elevate rubber yield.</title>
        <authorList>
            <person name="Cheng H."/>
            <person name="Song X."/>
            <person name="Hu Y."/>
            <person name="Wu T."/>
            <person name="Yang Q."/>
            <person name="An Z."/>
            <person name="Feng S."/>
            <person name="Deng Z."/>
            <person name="Wu W."/>
            <person name="Zeng X."/>
            <person name="Tu M."/>
            <person name="Wang X."/>
            <person name="Huang H."/>
        </authorList>
    </citation>
    <scope>NUCLEOTIDE SEQUENCE [LARGE SCALE GENOMIC DNA]</scope>
    <source>
        <strain evidence="2">MT/VB/25A 57/8</strain>
    </source>
</reference>
<evidence type="ECO:0000256" key="1">
    <source>
        <dbReference type="SAM" id="SignalP"/>
    </source>
</evidence>
<evidence type="ECO:0000313" key="3">
    <source>
        <dbReference type="Proteomes" id="UP001174677"/>
    </source>
</evidence>
<keyword evidence="1" id="KW-0732">Signal</keyword>